<dbReference type="HOGENOM" id="CLU_014459_0_0_1"/>
<feature type="compositionally biased region" description="Polar residues" evidence="1">
    <location>
        <begin position="98"/>
        <end position="107"/>
    </location>
</feature>
<dbReference type="InterPro" id="IPR050782">
    <property type="entry name" value="PP1_regulatory_subunit_3"/>
</dbReference>
<feature type="region of interest" description="Disordered" evidence="1">
    <location>
        <begin position="723"/>
        <end position="790"/>
    </location>
</feature>
<dbReference type="AlphaFoldDB" id="J4H367"/>
<reference evidence="3 4" key="1">
    <citation type="journal article" date="2012" name="Appl. Environ. Microbiol.">
        <title>Short-read sequencing for genomic analysis of the brown rot fungus Fibroporia radiculosa.</title>
        <authorList>
            <person name="Tang J.D."/>
            <person name="Perkins A.D."/>
            <person name="Sonstegard T.S."/>
            <person name="Schroeder S.G."/>
            <person name="Burgess S.C."/>
            <person name="Diehl S.V."/>
        </authorList>
    </citation>
    <scope>NUCLEOTIDE SEQUENCE [LARGE SCALE GENOMIC DNA]</scope>
    <source>
        <strain evidence="3 4">TFFH 294</strain>
    </source>
</reference>
<feature type="region of interest" description="Disordered" evidence="1">
    <location>
        <begin position="233"/>
        <end position="252"/>
    </location>
</feature>
<proteinExistence type="predicted"/>
<dbReference type="GeneID" id="24097655"/>
<evidence type="ECO:0000256" key="1">
    <source>
        <dbReference type="SAM" id="MobiDB-lite"/>
    </source>
</evidence>
<dbReference type="GO" id="GO:0005979">
    <property type="term" value="P:regulation of glycogen biosynthetic process"/>
    <property type="evidence" value="ECO:0007669"/>
    <property type="project" value="TreeGrafter"/>
</dbReference>
<feature type="region of interest" description="Disordered" evidence="1">
    <location>
        <begin position="533"/>
        <end position="566"/>
    </location>
</feature>
<evidence type="ECO:0000313" key="3">
    <source>
        <dbReference type="EMBL" id="CCM02744.1"/>
    </source>
</evidence>
<name>J4H367_9APHY</name>
<organism evidence="3 4">
    <name type="scientific">Fibroporia radiculosa</name>
    <dbReference type="NCBI Taxonomy" id="599839"/>
    <lineage>
        <taxon>Eukaryota</taxon>
        <taxon>Fungi</taxon>
        <taxon>Dikarya</taxon>
        <taxon>Basidiomycota</taxon>
        <taxon>Agaricomycotina</taxon>
        <taxon>Agaricomycetes</taxon>
        <taxon>Polyporales</taxon>
        <taxon>Fibroporiaceae</taxon>
        <taxon>Fibroporia</taxon>
    </lineage>
</organism>
<dbReference type="InterPro" id="IPR005036">
    <property type="entry name" value="CBM21_dom"/>
</dbReference>
<dbReference type="EMBL" id="HE797091">
    <property type="protein sequence ID" value="CCM02744.1"/>
    <property type="molecule type" value="Genomic_DNA"/>
</dbReference>
<dbReference type="PANTHER" id="PTHR12307">
    <property type="entry name" value="PROTEIN PHOSPHATASE 1 REGULATORY SUBUNIT"/>
    <property type="match status" value="1"/>
</dbReference>
<gene>
    <name evidence="3" type="ORF">FIBRA_04852</name>
</gene>
<dbReference type="Gene3D" id="2.60.40.2440">
    <property type="entry name" value="Carbohydrate binding type-21 domain"/>
    <property type="match status" value="1"/>
</dbReference>
<feature type="compositionally biased region" description="Acidic residues" evidence="1">
    <location>
        <begin position="639"/>
        <end position="651"/>
    </location>
</feature>
<feature type="compositionally biased region" description="Low complexity" evidence="1">
    <location>
        <begin position="154"/>
        <end position="189"/>
    </location>
</feature>
<dbReference type="GO" id="GO:0008157">
    <property type="term" value="F:protein phosphatase 1 binding"/>
    <property type="evidence" value="ECO:0007669"/>
    <property type="project" value="TreeGrafter"/>
</dbReference>
<protein>
    <recommendedName>
        <fullName evidence="2">CBM21 domain-containing protein</fullName>
    </recommendedName>
</protein>
<evidence type="ECO:0000259" key="2">
    <source>
        <dbReference type="PROSITE" id="PS51159"/>
    </source>
</evidence>
<feature type="compositionally biased region" description="Pro residues" evidence="1">
    <location>
        <begin position="111"/>
        <end position="123"/>
    </location>
</feature>
<feature type="compositionally biased region" description="Polar residues" evidence="1">
    <location>
        <begin position="129"/>
        <end position="141"/>
    </location>
</feature>
<sequence length="934" mass="96968">MPYAVPAQHSPPSTTVTTTSPRTAHRRTRSAGNFSDERGPGAFTSLGTLPRSHKKAVFHIDLNDDDSPPEDSVRNHAPPPRPASSHSPSYTHSPTNSLRLSMNSGKFSPSINPPPHIDIPPFSPASVPFPTTSPLSPTDSASPFFASRAGSSRPSSLTISIPRTPSTPIILSNGKPLKPSLKSSNSSPNIPDALTRAGTKHLRAQSAPSTPAGPKNVHFAEKDQGLETVRVFSRSGKPASLSKPPGDETETETEVEVNGNALGLAGQNAYPFPSLTASAAGELPLYEIDASPERTSSVPVSNPSPYANVHLETLALPRTRPPALRGTVLVRNIAFEKRVAVRFTLDEWQTTSEVSCRHVVSLPSLPPPFPHAKTVGDLAGSIANGEGAAKEEEGRPSWDRFSFTIRLEDYEHKLAERTLFMVVRYSPGTGGEWWDNNGGSNFRVGFRRAPASPKGHSLNMAGMGMGMGVGFGHSQQRTFSAPSTLKTTPMTATVVGDRVDVTGAEAAAVASAAVEADKEKTKNRVYAAPLLRSFSSPLPSSPPTASTSGSRYSSGRTESSSLPTSPAQAFISKRLSLSNYVAPGMVNSSSMMTPPTTPPNGGSGRSRSSSLPGGAGMSSDASGESSVSPDALGDKEVEQVAEEGHDDESYEREDAYKGSDGASFPGSYISPPAATISGQPAAGSLASSQALEPLDFKLPWAGMSGFGADMGLGFELPSAAQEQLLSPPSSPVGSQQALDSGDRRNGSEGQDDGDAQRRLAESSHSSSSSSIASADGMSYSVGTSGSPGASFRERDSNYAALIRQWCFSGSPSGSSVGSSSAVTGAPFAGGVPAAFSASPPGKAARAYGPAGYGFPGFGFGMVDAGMVGDKAVRALSHSPSCRRGASSTVVFSLVSFLIITMDSTYLLLSAAICSPSKTDTTVSESAVYPILALG</sequence>
<dbReference type="STRING" id="599839.J4H367"/>
<dbReference type="Proteomes" id="UP000006352">
    <property type="component" value="Unassembled WGS sequence"/>
</dbReference>
<dbReference type="OrthoDB" id="1881at2759"/>
<feature type="compositionally biased region" description="Polar residues" evidence="1">
    <location>
        <begin position="723"/>
        <end position="738"/>
    </location>
</feature>
<feature type="region of interest" description="Disordered" evidence="1">
    <location>
        <begin position="585"/>
        <end position="671"/>
    </location>
</feature>
<feature type="compositionally biased region" description="Polar residues" evidence="1">
    <location>
        <begin position="619"/>
        <end position="628"/>
    </location>
</feature>
<feature type="region of interest" description="Disordered" evidence="1">
    <location>
        <begin position="1"/>
        <end position="194"/>
    </location>
</feature>
<feature type="compositionally biased region" description="Low complexity" evidence="1">
    <location>
        <begin position="10"/>
        <end position="22"/>
    </location>
</feature>
<dbReference type="InterPro" id="IPR038175">
    <property type="entry name" value="CBM21_dom_sf"/>
</dbReference>
<dbReference type="GO" id="GO:0000164">
    <property type="term" value="C:protein phosphatase type 1 complex"/>
    <property type="evidence" value="ECO:0007669"/>
    <property type="project" value="TreeGrafter"/>
</dbReference>
<dbReference type="GO" id="GO:2001069">
    <property type="term" value="F:glycogen binding"/>
    <property type="evidence" value="ECO:0007669"/>
    <property type="project" value="TreeGrafter"/>
</dbReference>
<dbReference type="PROSITE" id="PS51159">
    <property type="entry name" value="CBM21"/>
    <property type="match status" value="1"/>
</dbReference>
<dbReference type="PANTHER" id="PTHR12307:SF36">
    <property type="entry name" value="GLYCOGEN-BINDING SUBUNIT 76A"/>
    <property type="match status" value="1"/>
</dbReference>
<accession>J4H367</accession>
<feature type="compositionally biased region" description="Low complexity" evidence="1">
    <location>
        <begin position="83"/>
        <end position="97"/>
    </location>
</feature>
<dbReference type="InParanoid" id="J4H367"/>
<feature type="compositionally biased region" description="Low complexity" evidence="1">
    <location>
        <begin position="533"/>
        <end position="561"/>
    </location>
</feature>
<feature type="compositionally biased region" description="Low complexity" evidence="1">
    <location>
        <begin position="762"/>
        <end position="780"/>
    </location>
</feature>
<keyword evidence="4" id="KW-1185">Reference proteome</keyword>
<feature type="domain" description="CBM21" evidence="2">
    <location>
        <begin position="301"/>
        <end position="445"/>
    </location>
</feature>
<dbReference type="Pfam" id="PF03370">
    <property type="entry name" value="CBM_21"/>
    <property type="match status" value="1"/>
</dbReference>
<dbReference type="RefSeq" id="XP_012182027.1">
    <property type="nucleotide sequence ID" value="XM_012326637.1"/>
</dbReference>
<evidence type="ECO:0000313" key="4">
    <source>
        <dbReference type="Proteomes" id="UP000006352"/>
    </source>
</evidence>